<name>A0A9P9ALH8_9HYPO</name>
<evidence type="ECO:0000313" key="3">
    <source>
        <dbReference type="EMBL" id="KAH6881082.1"/>
    </source>
</evidence>
<feature type="region of interest" description="Disordered" evidence="1">
    <location>
        <begin position="35"/>
        <end position="147"/>
    </location>
</feature>
<feature type="compositionally biased region" description="Low complexity" evidence="1">
    <location>
        <begin position="116"/>
        <end position="140"/>
    </location>
</feature>
<dbReference type="Proteomes" id="UP000777438">
    <property type="component" value="Unassembled WGS sequence"/>
</dbReference>
<dbReference type="AlphaFoldDB" id="A0A9P9ALH8"/>
<sequence length="484" mass="54208">MTEMENSEWLKRTEEWVNGIFTQIQVDNKLWDPSQDFQTSISSPGRVLLTPPSSNQSMRRTSPKRRKLTGDDDVFASPPRQGHSRSNEDEERTPTSHNLSDASILPFRLPRPPNISRYSSSTASSSQLSQNSSRRSTSPTKRTHNLRTLKKPVEYVALEDNATAQLPADVQPLYNRIYEITVEHERFLPHNAREEISTTIGRKIKDGWFTKPKVGESDEDDVVENEGECLSESEASAELQALKKIESAARDSMRLGRSESAWNLEVHGPLLDLALSRHRCVVKEYVTTAQIAPAFIPPTGGGGNLVAGKMVDFVLVLAPDSEPSSVHDIEMVNLIRRAVLAQPGSTQYINQTQYPPVQFRPISVSIETKASGSAEEGKVQLGVWSAAWHQRMRTLLDSARSTDEERRIITLPLLLAVEHEWKLLYACDRGDRIEILQDMSVGDTKTIVGMYTVMAVLDELAKWSTSVFREWIVDVITSIDPTSA</sequence>
<dbReference type="InterPro" id="IPR046797">
    <property type="entry name" value="PDDEXK_12"/>
</dbReference>
<protein>
    <recommendedName>
        <fullName evidence="2">PD-(D/E)XK nuclease-like domain-containing protein</fullName>
    </recommendedName>
</protein>
<organism evidence="3 4">
    <name type="scientific">Thelonectria olida</name>
    <dbReference type="NCBI Taxonomy" id="1576542"/>
    <lineage>
        <taxon>Eukaryota</taxon>
        <taxon>Fungi</taxon>
        <taxon>Dikarya</taxon>
        <taxon>Ascomycota</taxon>
        <taxon>Pezizomycotina</taxon>
        <taxon>Sordariomycetes</taxon>
        <taxon>Hypocreomycetidae</taxon>
        <taxon>Hypocreales</taxon>
        <taxon>Nectriaceae</taxon>
        <taxon>Thelonectria</taxon>
    </lineage>
</organism>
<reference evidence="3 4" key="1">
    <citation type="journal article" date="2021" name="Nat. Commun.">
        <title>Genetic determinants of endophytism in the Arabidopsis root mycobiome.</title>
        <authorList>
            <person name="Mesny F."/>
            <person name="Miyauchi S."/>
            <person name="Thiergart T."/>
            <person name="Pickel B."/>
            <person name="Atanasova L."/>
            <person name="Karlsson M."/>
            <person name="Huettel B."/>
            <person name="Barry K.W."/>
            <person name="Haridas S."/>
            <person name="Chen C."/>
            <person name="Bauer D."/>
            <person name="Andreopoulos W."/>
            <person name="Pangilinan J."/>
            <person name="LaButti K."/>
            <person name="Riley R."/>
            <person name="Lipzen A."/>
            <person name="Clum A."/>
            <person name="Drula E."/>
            <person name="Henrissat B."/>
            <person name="Kohler A."/>
            <person name="Grigoriev I.V."/>
            <person name="Martin F.M."/>
            <person name="Hacquard S."/>
        </authorList>
    </citation>
    <scope>NUCLEOTIDE SEQUENCE [LARGE SCALE GENOMIC DNA]</scope>
    <source>
        <strain evidence="3 4">MPI-CAGE-CH-0241</strain>
    </source>
</reference>
<feature type="domain" description="PD-(D/E)XK nuclease-like" evidence="2">
    <location>
        <begin position="228"/>
        <end position="469"/>
    </location>
</feature>
<gene>
    <name evidence="3" type="ORF">B0T10DRAFT_494766</name>
</gene>
<comment type="caution">
    <text evidence="3">The sequence shown here is derived from an EMBL/GenBank/DDBJ whole genome shotgun (WGS) entry which is preliminary data.</text>
</comment>
<evidence type="ECO:0000256" key="1">
    <source>
        <dbReference type="SAM" id="MobiDB-lite"/>
    </source>
</evidence>
<keyword evidence="4" id="KW-1185">Reference proteome</keyword>
<evidence type="ECO:0000259" key="2">
    <source>
        <dbReference type="Pfam" id="PF20516"/>
    </source>
</evidence>
<dbReference type="EMBL" id="JAGPYM010000024">
    <property type="protein sequence ID" value="KAH6881082.1"/>
    <property type="molecule type" value="Genomic_DNA"/>
</dbReference>
<feature type="compositionally biased region" description="Polar residues" evidence="1">
    <location>
        <begin position="51"/>
        <end position="60"/>
    </location>
</feature>
<proteinExistence type="predicted"/>
<evidence type="ECO:0000313" key="4">
    <source>
        <dbReference type="Proteomes" id="UP000777438"/>
    </source>
</evidence>
<dbReference type="OrthoDB" id="5244165at2759"/>
<accession>A0A9P9ALH8</accession>
<dbReference type="Pfam" id="PF20516">
    <property type="entry name" value="PDDEXK_12"/>
    <property type="match status" value="1"/>
</dbReference>